<reference evidence="1" key="1">
    <citation type="submission" date="2021-02" db="EMBL/GenBank/DDBJ databases">
        <authorList>
            <person name="Nowell W R."/>
        </authorList>
    </citation>
    <scope>NUCLEOTIDE SEQUENCE</scope>
</reference>
<accession>A0A8S2ZG22</accession>
<dbReference type="EMBL" id="CAJOBC010137327">
    <property type="protein sequence ID" value="CAF4633547.1"/>
    <property type="molecule type" value="Genomic_DNA"/>
</dbReference>
<evidence type="ECO:0000313" key="1">
    <source>
        <dbReference type="EMBL" id="CAF4633547.1"/>
    </source>
</evidence>
<organism evidence="1 2">
    <name type="scientific">Didymodactylos carnosus</name>
    <dbReference type="NCBI Taxonomy" id="1234261"/>
    <lineage>
        <taxon>Eukaryota</taxon>
        <taxon>Metazoa</taxon>
        <taxon>Spiralia</taxon>
        <taxon>Gnathifera</taxon>
        <taxon>Rotifera</taxon>
        <taxon>Eurotatoria</taxon>
        <taxon>Bdelloidea</taxon>
        <taxon>Philodinida</taxon>
        <taxon>Philodinidae</taxon>
        <taxon>Didymodactylos</taxon>
    </lineage>
</organism>
<feature type="non-terminal residue" evidence="1">
    <location>
        <position position="93"/>
    </location>
</feature>
<sequence>NGHENLANVLLNVMLHHYVKIFQKYIPVVKEWKHPVKHSMYHLTDILNHGVSRFQSYVARISQYLSIIDGLLVILNEPLLLTENAMEKSTNIE</sequence>
<dbReference type="AlphaFoldDB" id="A0A8S2ZG22"/>
<gene>
    <name evidence="1" type="ORF">SRO942_LOCUS49923</name>
</gene>
<protein>
    <submittedName>
        <fullName evidence="1">Uncharacterized protein</fullName>
    </submittedName>
</protein>
<dbReference type="Proteomes" id="UP000681722">
    <property type="component" value="Unassembled WGS sequence"/>
</dbReference>
<name>A0A8S2ZG22_9BILA</name>
<proteinExistence type="predicted"/>
<comment type="caution">
    <text evidence="1">The sequence shown here is derived from an EMBL/GenBank/DDBJ whole genome shotgun (WGS) entry which is preliminary data.</text>
</comment>
<feature type="non-terminal residue" evidence="1">
    <location>
        <position position="1"/>
    </location>
</feature>
<evidence type="ECO:0000313" key="2">
    <source>
        <dbReference type="Proteomes" id="UP000681722"/>
    </source>
</evidence>